<dbReference type="PANTHER" id="PTHR43394:SF1">
    <property type="entry name" value="ATP-BINDING CASSETTE SUB-FAMILY B MEMBER 10, MITOCHONDRIAL"/>
    <property type="match status" value="1"/>
</dbReference>
<dbReference type="SUPFAM" id="SSF90123">
    <property type="entry name" value="ABC transporter transmembrane region"/>
    <property type="match status" value="1"/>
</dbReference>
<proteinExistence type="predicted"/>
<dbReference type="GO" id="GO:0016887">
    <property type="term" value="F:ATP hydrolysis activity"/>
    <property type="evidence" value="ECO:0007669"/>
    <property type="project" value="InterPro"/>
</dbReference>
<dbReference type="CDD" id="cd07346">
    <property type="entry name" value="ABC_6TM_exporters"/>
    <property type="match status" value="1"/>
</dbReference>
<protein>
    <submittedName>
        <fullName evidence="11">ABC transporter ATP-binding protein</fullName>
        <ecNumber evidence="11">3.6.3.-</ecNumber>
    </submittedName>
</protein>
<keyword evidence="6 8" id="KW-1133">Transmembrane helix</keyword>
<accession>A0A0C7LBJ1</accession>
<dbReference type="InterPro" id="IPR017871">
    <property type="entry name" value="ABC_transporter-like_CS"/>
</dbReference>
<reference evidence="11 12" key="1">
    <citation type="submission" date="2015-01" db="EMBL/GenBank/DDBJ databases">
        <authorList>
            <person name="Aslett A.Martin."/>
            <person name="De Silva Nishadi"/>
        </authorList>
    </citation>
    <scope>NUCLEOTIDE SEQUENCE [LARGE SCALE GENOMIC DNA]</scope>
    <source>
        <strain evidence="11 12">R28058</strain>
    </source>
</reference>
<dbReference type="AlphaFoldDB" id="A0A0C7LBJ1"/>
<evidence type="ECO:0000259" key="9">
    <source>
        <dbReference type="PROSITE" id="PS50893"/>
    </source>
</evidence>
<evidence type="ECO:0000256" key="1">
    <source>
        <dbReference type="ARBA" id="ARBA00004651"/>
    </source>
</evidence>
<dbReference type="Pfam" id="PF00005">
    <property type="entry name" value="ABC_tran"/>
    <property type="match status" value="1"/>
</dbReference>
<dbReference type="PANTHER" id="PTHR43394">
    <property type="entry name" value="ATP-DEPENDENT PERMEASE MDL1, MITOCHONDRIAL"/>
    <property type="match status" value="1"/>
</dbReference>
<dbReference type="EMBL" id="CEKZ01000027">
    <property type="protein sequence ID" value="CEP41822.1"/>
    <property type="molecule type" value="Genomic_DNA"/>
</dbReference>
<feature type="domain" description="ABC transmembrane type-1" evidence="10">
    <location>
        <begin position="22"/>
        <end position="304"/>
    </location>
</feature>
<dbReference type="RefSeq" id="WP_077068044.1">
    <property type="nucleotide sequence ID" value="NZ_CEKZ01000027.1"/>
</dbReference>
<feature type="transmembrane region" description="Helical" evidence="8">
    <location>
        <begin position="58"/>
        <end position="79"/>
    </location>
</feature>
<evidence type="ECO:0000256" key="2">
    <source>
        <dbReference type="ARBA" id="ARBA00022448"/>
    </source>
</evidence>
<evidence type="ECO:0000256" key="5">
    <source>
        <dbReference type="ARBA" id="ARBA00022840"/>
    </source>
</evidence>
<evidence type="ECO:0000256" key="8">
    <source>
        <dbReference type="SAM" id="Phobius"/>
    </source>
</evidence>
<dbReference type="GO" id="GO:0005886">
    <property type="term" value="C:plasma membrane"/>
    <property type="evidence" value="ECO:0007669"/>
    <property type="project" value="UniProtKB-SubCell"/>
</dbReference>
<dbReference type="GO" id="GO:0015421">
    <property type="term" value="F:ABC-type oligopeptide transporter activity"/>
    <property type="evidence" value="ECO:0007669"/>
    <property type="project" value="TreeGrafter"/>
</dbReference>
<evidence type="ECO:0000313" key="11">
    <source>
        <dbReference type="EMBL" id="CEP41822.1"/>
    </source>
</evidence>
<dbReference type="Proteomes" id="UP000049127">
    <property type="component" value="Unassembled WGS sequence"/>
</dbReference>
<dbReference type="GO" id="GO:0005737">
    <property type="term" value="C:cytoplasm"/>
    <property type="evidence" value="ECO:0007669"/>
    <property type="project" value="UniProtKB-ARBA"/>
</dbReference>
<dbReference type="GO" id="GO:0005524">
    <property type="term" value="F:ATP binding"/>
    <property type="evidence" value="ECO:0007669"/>
    <property type="project" value="UniProtKB-KW"/>
</dbReference>
<dbReference type="InterPro" id="IPR003439">
    <property type="entry name" value="ABC_transporter-like_ATP-bd"/>
</dbReference>
<keyword evidence="2" id="KW-0813">Transport</keyword>
<comment type="subcellular location">
    <subcellularLocation>
        <location evidence="1">Cell membrane</location>
        <topology evidence="1">Multi-pass membrane protein</topology>
    </subcellularLocation>
</comment>
<feature type="transmembrane region" description="Helical" evidence="8">
    <location>
        <begin position="161"/>
        <end position="177"/>
    </location>
</feature>
<evidence type="ECO:0000256" key="6">
    <source>
        <dbReference type="ARBA" id="ARBA00022989"/>
    </source>
</evidence>
<evidence type="ECO:0000256" key="4">
    <source>
        <dbReference type="ARBA" id="ARBA00022741"/>
    </source>
</evidence>
<evidence type="ECO:0000259" key="10">
    <source>
        <dbReference type="PROSITE" id="PS50929"/>
    </source>
</evidence>
<gene>
    <name evidence="11" type="ORF">R28058_32771</name>
</gene>
<name>A0A0C7LBJ1_PARSO</name>
<feature type="domain" description="ABC transporter" evidence="9">
    <location>
        <begin position="339"/>
        <end position="575"/>
    </location>
</feature>
<dbReference type="SUPFAM" id="SSF52540">
    <property type="entry name" value="P-loop containing nucleoside triphosphate hydrolases"/>
    <property type="match status" value="1"/>
</dbReference>
<dbReference type="InterPro" id="IPR003593">
    <property type="entry name" value="AAA+_ATPase"/>
</dbReference>
<keyword evidence="3 8" id="KW-0812">Transmembrane</keyword>
<evidence type="ECO:0000256" key="3">
    <source>
        <dbReference type="ARBA" id="ARBA00022692"/>
    </source>
</evidence>
<feature type="transmembrane region" description="Helical" evidence="8">
    <location>
        <begin position="21"/>
        <end position="38"/>
    </location>
</feature>
<dbReference type="OrthoDB" id="1905236at2"/>
<keyword evidence="7 8" id="KW-0472">Membrane</keyword>
<keyword evidence="4" id="KW-0547">Nucleotide-binding</keyword>
<dbReference type="EC" id="3.6.3.-" evidence="11"/>
<dbReference type="Gene3D" id="1.20.1560.10">
    <property type="entry name" value="ABC transporter type 1, transmembrane domain"/>
    <property type="match status" value="1"/>
</dbReference>
<dbReference type="PROSITE" id="PS00211">
    <property type="entry name" value="ABC_TRANSPORTER_1"/>
    <property type="match status" value="1"/>
</dbReference>
<dbReference type="FunFam" id="3.40.50.300:FF:000604">
    <property type="entry name" value="ABC transporter B family member 28"/>
    <property type="match status" value="1"/>
</dbReference>
<dbReference type="SMART" id="SM00382">
    <property type="entry name" value="AAA"/>
    <property type="match status" value="1"/>
</dbReference>
<dbReference type="Gene3D" id="3.40.50.300">
    <property type="entry name" value="P-loop containing nucleotide triphosphate hydrolases"/>
    <property type="match status" value="1"/>
</dbReference>
<evidence type="ECO:0000256" key="7">
    <source>
        <dbReference type="ARBA" id="ARBA00023136"/>
    </source>
</evidence>
<organism evidence="11 12">
    <name type="scientific">Paraclostridium sordellii</name>
    <name type="common">Clostridium sordellii</name>
    <dbReference type="NCBI Taxonomy" id="1505"/>
    <lineage>
        <taxon>Bacteria</taxon>
        <taxon>Bacillati</taxon>
        <taxon>Bacillota</taxon>
        <taxon>Clostridia</taxon>
        <taxon>Peptostreptococcales</taxon>
        <taxon>Peptostreptococcaceae</taxon>
        <taxon>Paraclostridium</taxon>
    </lineage>
</organism>
<dbReference type="Pfam" id="PF00664">
    <property type="entry name" value="ABC_membrane"/>
    <property type="match status" value="1"/>
</dbReference>
<dbReference type="InterPro" id="IPR027417">
    <property type="entry name" value="P-loop_NTPase"/>
</dbReference>
<evidence type="ECO:0000313" key="12">
    <source>
        <dbReference type="Proteomes" id="UP000049127"/>
    </source>
</evidence>
<sequence>MMNKNLIRFSRYIFKKNKFRIFISFFFVILVAAIELVIPQLTKRILDDGIAKGNMSLLIKLIIIYFVITILSPLIQVILEYLYTVMKNKVTVSLKIKLLNHLSCLSGRYFSQIKSGNLLSIINQDMFIIENFNAELLFDIITNVFTAIFSVIFLIGMSKDLLLIVLSIELILIFIQNKMRKHISGETTNIRKADGDLFNIIQEYVSNIKNIVISKSKLKFFKSYIKKERDLMNNMLKLNLIIVGNMSITRILNGAITVTIYGYGGYKIIKGQFSVGELIAFQQYTNMLIGPCINIIRSTNQIAQAKVSINRVYSVIDEPIDIKVENRALKIDKIDLDRVELKNVSFNYKELNKENKILKKLNMTFKKGETTALVGESGCGKSTIVSLLYRLWDVTEGEILINDLNIKDINLKSLRNNIHIVNQDVFLFDDTIKNNIDFSENFSHEEILKICDIVGLGDLLKSLENGIDTVIGEKGVKISGGQKQRIQIARAIISSSKIVILDEATSALDNISQNNILKNINKYIKDKIVIVIAHRLSTIRNANNIYVLEKGQVVESGSDEYLSAEDGLYKVLITANN</sequence>
<dbReference type="InterPro" id="IPR036640">
    <property type="entry name" value="ABC1_TM_sf"/>
</dbReference>
<dbReference type="InterPro" id="IPR039421">
    <property type="entry name" value="Type_1_exporter"/>
</dbReference>
<keyword evidence="5 11" id="KW-0067">ATP-binding</keyword>
<feature type="transmembrane region" description="Helical" evidence="8">
    <location>
        <begin position="136"/>
        <end position="155"/>
    </location>
</feature>
<dbReference type="PROSITE" id="PS50893">
    <property type="entry name" value="ABC_TRANSPORTER_2"/>
    <property type="match status" value="1"/>
</dbReference>
<dbReference type="PROSITE" id="PS50929">
    <property type="entry name" value="ABC_TM1F"/>
    <property type="match status" value="1"/>
</dbReference>
<keyword evidence="11" id="KW-0378">Hydrolase</keyword>
<dbReference type="InterPro" id="IPR011527">
    <property type="entry name" value="ABC1_TM_dom"/>
</dbReference>